<protein>
    <submittedName>
        <fullName evidence="1">Uncharacterized protein</fullName>
    </submittedName>
</protein>
<evidence type="ECO:0000313" key="1">
    <source>
        <dbReference type="EMBL" id="SDX98776.1"/>
    </source>
</evidence>
<keyword evidence="2" id="KW-1185">Reference proteome</keyword>
<gene>
    <name evidence="1" type="ORF">SAMN05443545_10923</name>
</gene>
<organism evidence="1 2">
    <name type="scientific">Aidingimonas halophila</name>
    <dbReference type="NCBI Taxonomy" id="574349"/>
    <lineage>
        <taxon>Bacteria</taxon>
        <taxon>Pseudomonadati</taxon>
        <taxon>Pseudomonadota</taxon>
        <taxon>Gammaproteobacteria</taxon>
        <taxon>Oceanospirillales</taxon>
        <taxon>Halomonadaceae</taxon>
        <taxon>Aidingimonas</taxon>
    </lineage>
</organism>
<dbReference type="AlphaFoldDB" id="A0A1H3G677"/>
<accession>A0A1H3G677</accession>
<sequence length="284" mass="33052">MQSRKKLPKTPSGEQVRPELYDPQLRWAMRRSRWFNRVRDGVSAYTVRPFEDWLFRQWLTQGSLASRVEALGLPRRSVEVHLGNNLDIVVDPAKLVCSMSLKRSFTDSRKRRTASNRFIWPGDWDLTRFDFQTSQRYRFISDIWQHRRDLDQSCAYQDFLEQLNAGKPFRSPHRGVLLNTSLRVWHYLKLYIGYMEAMALGGFDDSLGKDRLGVAIDRHGQLIKINKGLHRLAMAQVVGLETIVVRVRAVHEDWWREVTQGAQGEEALRRLVDALSECEPAQAA</sequence>
<dbReference type="STRING" id="574349.SAMN05443545_10923"/>
<proteinExistence type="predicted"/>
<dbReference type="EMBL" id="FNNI01000009">
    <property type="protein sequence ID" value="SDX98776.1"/>
    <property type="molecule type" value="Genomic_DNA"/>
</dbReference>
<name>A0A1H3G677_9GAMM</name>
<dbReference type="Proteomes" id="UP000198500">
    <property type="component" value="Unassembled WGS sequence"/>
</dbReference>
<reference evidence="1 2" key="1">
    <citation type="submission" date="2016-10" db="EMBL/GenBank/DDBJ databases">
        <authorList>
            <person name="de Groot N.N."/>
        </authorList>
    </citation>
    <scope>NUCLEOTIDE SEQUENCE [LARGE SCALE GENOMIC DNA]</scope>
    <source>
        <strain evidence="1 2">DSM 19219</strain>
    </source>
</reference>
<evidence type="ECO:0000313" key="2">
    <source>
        <dbReference type="Proteomes" id="UP000198500"/>
    </source>
</evidence>